<dbReference type="PaxDb" id="2903-EOD13654"/>
<dbReference type="EnsemblProtists" id="EOD13654">
    <property type="protein sequence ID" value="EOD13654"/>
    <property type="gene ID" value="EMIHUDRAFT_246759"/>
</dbReference>
<dbReference type="RefSeq" id="XP_005766083.1">
    <property type="nucleotide sequence ID" value="XM_005766026.1"/>
</dbReference>
<dbReference type="AlphaFoldDB" id="A0A0D3IQW9"/>
<accession>A0A0D3IQW9</accession>
<reference evidence="2" key="1">
    <citation type="journal article" date="2013" name="Nature">
        <title>Pan genome of the phytoplankton Emiliania underpins its global distribution.</title>
        <authorList>
            <person name="Read B.A."/>
            <person name="Kegel J."/>
            <person name="Klute M.J."/>
            <person name="Kuo A."/>
            <person name="Lefebvre S.C."/>
            <person name="Maumus F."/>
            <person name="Mayer C."/>
            <person name="Miller J."/>
            <person name="Monier A."/>
            <person name="Salamov A."/>
            <person name="Young J."/>
            <person name="Aguilar M."/>
            <person name="Claverie J.M."/>
            <person name="Frickenhaus S."/>
            <person name="Gonzalez K."/>
            <person name="Herman E.K."/>
            <person name="Lin Y.C."/>
            <person name="Napier J."/>
            <person name="Ogata H."/>
            <person name="Sarno A.F."/>
            <person name="Shmutz J."/>
            <person name="Schroeder D."/>
            <person name="de Vargas C."/>
            <person name="Verret F."/>
            <person name="von Dassow P."/>
            <person name="Valentin K."/>
            <person name="Van de Peer Y."/>
            <person name="Wheeler G."/>
            <person name="Dacks J.B."/>
            <person name="Delwiche C.F."/>
            <person name="Dyhrman S.T."/>
            <person name="Glockner G."/>
            <person name="John U."/>
            <person name="Richards T."/>
            <person name="Worden A.Z."/>
            <person name="Zhang X."/>
            <person name="Grigoriev I.V."/>
            <person name="Allen A.E."/>
            <person name="Bidle K."/>
            <person name="Borodovsky M."/>
            <person name="Bowler C."/>
            <person name="Brownlee C."/>
            <person name="Cock J.M."/>
            <person name="Elias M."/>
            <person name="Gladyshev V.N."/>
            <person name="Groth M."/>
            <person name="Guda C."/>
            <person name="Hadaegh A."/>
            <person name="Iglesias-Rodriguez M.D."/>
            <person name="Jenkins J."/>
            <person name="Jones B.M."/>
            <person name="Lawson T."/>
            <person name="Leese F."/>
            <person name="Lindquist E."/>
            <person name="Lobanov A."/>
            <person name="Lomsadze A."/>
            <person name="Malik S.B."/>
            <person name="Marsh M.E."/>
            <person name="Mackinder L."/>
            <person name="Mock T."/>
            <person name="Mueller-Roeber B."/>
            <person name="Pagarete A."/>
            <person name="Parker M."/>
            <person name="Probert I."/>
            <person name="Quesneville H."/>
            <person name="Raines C."/>
            <person name="Rensing S.A."/>
            <person name="Riano-Pachon D.M."/>
            <person name="Richier S."/>
            <person name="Rokitta S."/>
            <person name="Shiraiwa Y."/>
            <person name="Soanes D.M."/>
            <person name="van der Giezen M."/>
            <person name="Wahlund T.M."/>
            <person name="Williams B."/>
            <person name="Wilson W."/>
            <person name="Wolfe G."/>
            <person name="Wurch L.L."/>
        </authorList>
    </citation>
    <scope>NUCLEOTIDE SEQUENCE</scope>
</reference>
<dbReference type="Proteomes" id="UP000013827">
    <property type="component" value="Unassembled WGS sequence"/>
</dbReference>
<proteinExistence type="predicted"/>
<evidence type="ECO:0000313" key="1">
    <source>
        <dbReference type="EnsemblProtists" id="EOD13654"/>
    </source>
</evidence>
<sequence length="125" mass="13515">MLGFHACGRGRAGGHARLGDALRGCADKCPWLLGAPLVVLRALRGATDGASEWRPPLAWTKGTLGKFLRFAQGHNPWASCWSAANRNAALCDYRIVPQLHRFSSDIIVNSVVRCEDAVSTAPDLF</sequence>
<name>A0A0D3IQW9_EMIH1</name>
<dbReference type="GeneID" id="17259799"/>
<organism evidence="1 2">
    <name type="scientific">Emiliania huxleyi (strain CCMP1516)</name>
    <dbReference type="NCBI Taxonomy" id="280463"/>
    <lineage>
        <taxon>Eukaryota</taxon>
        <taxon>Haptista</taxon>
        <taxon>Haptophyta</taxon>
        <taxon>Prymnesiophyceae</taxon>
        <taxon>Isochrysidales</taxon>
        <taxon>Noelaerhabdaceae</taxon>
        <taxon>Emiliania</taxon>
    </lineage>
</organism>
<reference evidence="1" key="2">
    <citation type="submission" date="2024-10" db="UniProtKB">
        <authorList>
            <consortium name="EnsemblProtists"/>
        </authorList>
    </citation>
    <scope>IDENTIFICATION</scope>
</reference>
<keyword evidence="2" id="KW-1185">Reference proteome</keyword>
<protein>
    <submittedName>
        <fullName evidence="1">Uncharacterized protein</fullName>
    </submittedName>
</protein>
<dbReference type="HOGENOM" id="CLU_1996889_0_0_1"/>
<dbReference type="KEGG" id="ehx:EMIHUDRAFT_246759"/>
<evidence type="ECO:0000313" key="2">
    <source>
        <dbReference type="Proteomes" id="UP000013827"/>
    </source>
</evidence>